<comment type="caution">
    <text evidence="8">The sequence shown here is derived from an EMBL/GenBank/DDBJ whole genome shotgun (WGS) entry which is preliminary data.</text>
</comment>
<dbReference type="SMART" id="SM00132">
    <property type="entry name" value="LIM"/>
    <property type="match status" value="2"/>
</dbReference>
<dbReference type="InterPro" id="IPR001781">
    <property type="entry name" value="Znf_LIM"/>
</dbReference>
<name>A0ABR0A6V2_9CRUS</name>
<keyword evidence="2" id="KW-0677">Repeat</keyword>
<dbReference type="EMBL" id="JAOYFB010000036">
    <property type="protein sequence ID" value="KAK4020695.1"/>
    <property type="molecule type" value="Genomic_DNA"/>
</dbReference>
<keyword evidence="4 5" id="KW-0440">LIM domain</keyword>
<dbReference type="PANTHER" id="PTHR45787">
    <property type="entry name" value="LD11652P"/>
    <property type="match status" value="1"/>
</dbReference>
<feature type="domain" description="LIM zinc-binding" evidence="7">
    <location>
        <begin position="186"/>
        <end position="248"/>
    </location>
</feature>
<evidence type="ECO:0000256" key="3">
    <source>
        <dbReference type="ARBA" id="ARBA00022833"/>
    </source>
</evidence>
<reference evidence="8 9" key="1">
    <citation type="journal article" date="2023" name="Nucleic Acids Res.">
        <title>The hologenome of Daphnia magna reveals possible DNA methylation and microbiome-mediated evolution of the host genome.</title>
        <authorList>
            <person name="Chaturvedi A."/>
            <person name="Li X."/>
            <person name="Dhandapani V."/>
            <person name="Marshall H."/>
            <person name="Kissane S."/>
            <person name="Cuenca-Cambronero M."/>
            <person name="Asole G."/>
            <person name="Calvet F."/>
            <person name="Ruiz-Romero M."/>
            <person name="Marangio P."/>
            <person name="Guigo R."/>
            <person name="Rago D."/>
            <person name="Mirbahai L."/>
            <person name="Eastwood N."/>
            <person name="Colbourne J.K."/>
            <person name="Zhou J."/>
            <person name="Mallon E."/>
            <person name="Orsini L."/>
        </authorList>
    </citation>
    <scope>NUCLEOTIDE SEQUENCE [LARGE SCALE GENOMIC DNA]</scope>
    <source>
        <strain evidence="8">LRV0_1</strain>
    </source>
</reference>
<evidence type="ECO:0000256" key="5">
    <source>
        <dbReference type="PROSITE-ProRule" id="PRU00125"/>
    </source>
</evidence>
<organism evidence="8 9">
    <name type="scientific">Daphnia magna</name>
    <dbReference type="NCBI Taxonomy" id="35525"/>
    <lineage>
        <taxon>Eukaryota</taxon>
        <taxon>Metazoa</taxon>
        <taxon>Ecdysozoa</taxon>
        <taxon>Arthropoda</taxon>
        <taxon>Crustacea</taxon>
        <taxon>Branchiopoda</taxon>
        <taxon>Diplostraca</taxon>
        <taxon>Cladocera</taxon>
        <taxon>Anomopoda</taxon>
        <taxon>Daphniidae</taxon>
        <taxon>Daphnia</taxon>
    </lineage>
</organism>
<dbReference type="Gene3D" id="2.10.110.10">
    <property type="entry name" value="Cysteine Rich Protein"/>
    <property type="match status" value="2"/>
</dbReference>
<evidence type="ECO:0000259" key="7">
    <source>
        <dbReference type="PROSITE" id="PS50023"/>
    </source>
</evidence>
<evidence type="ECO:0000256" key="2">
    <source>
        <dbReference type="ARBA" id="ARBA00022737"/>
    </source>
</evidence>
<gene>
    <name evidence="8" type="ORF">OUZ56_002650</name>
</gene>
<dbReference type="InterPro" id="IPR050945">
    <property type="entry name" value="LMO_RBTN_TF"/>
</dbReference>
<evidence type="ECO:0000256" key="1">
    <source>
        <dbReference type="ARBA" id="ARBA00022723"/>
    </source>
</evidence>
<evidence type="ECO:0000256" key="4">
    <source>
        <dbReference type="ARBA" id="ARBA00023038"/>
    </source>
</evidence>
<dbReference type="SUPFAM" id="SSF57716">
    <property type="entry name" value="Glucocorticoid receptor-like (DNA-binding domain)"/>
    <property type="match status" value="3"/>
</dbReference>
<keyword evidence="1 5" id="KW-0479">Metal-binding</keyword>
<evidence type="ECO:0000313" key="8">
    <source>
        <dbReference type="EMBL" id="KAK4020695.1"/>
    </source>
</evidence>
<feature type="compositionally biased region" description="Low complexity" evidence="6">
    <location>
        <begin position="343"/>
        <end position="359"/>
    </location>
</feature>
<dbReference type="PROSITE" id="PS00478">
    <property type="entry name" value="LIM_DOMAIN_1"/>
    <property type="match status" value="1"/>
</dbReference>
<proteinExistence type="predicted"/>
<feature type="compositionally biased region" description="Basic residues" evidence="6">
    <location>
        <begin position="406"/>
        <end position="418"/>
    </location>
</feature>
<evidence type="ECO:0000313" key="9">
    <source>
        <dbReference type="Proteomes" id="UP001234178"/>
    </source>
</evidence>
<sequence>MMNPMNHMATHFPGDMGGYGQHHTGPGPGSPAQQQAHGAGGPVDGMNGFRAMQQQQQQQQQQPAGPNAMFQGPAMESQQQRSMMGSNAHMAGGQVVTNNMMNGSSMALGPGPMNGMMNMQMPPQQQQQQQQSQMGAGGMQQQHMMQQQPQQHMGVHMDGSNMVGGGGGGPVVGQQQQQGGNGQGVRACAGCGGKILERFLFHALDRFWHHGCLKCSCCGARLADIGVSCYTKAGMILCRADYVRLFGSSGACSACGQGIPANELVMRVGGAGPAGGPGGGGGGGPNGIHPPSGGGGNAAGGVYHVKCFACTKCQTQLMPGDRYALIGGSLLCEQDCHKMMKNNNNNNNNNNNANNNNHAGPGGGGAGVGGGGGGGGGGVNQPPGAGGPGATGTNASTGGSGGGPVRKGKVGRPRRSRD</sequence>
<dbReference type="Proteomes" id="UP001234178">
    <property type="component" value="Unassembled WGS sequence"/>
</dbReference>
<dbReference type="CDD" id="cd09386">
    <property type="entry name" value="LIM1_LMO4"/>
    <property type="match status" value="1"/>
</dbReference>
<keyword evidence="9" id="KW-1185">Reference proteome</keyword>
<dbReference type="PANTHER" id="PTHR45787:SF13">
    <property type="entry name" value="LD11652P"/>
    <property type="match status" value="1"/>
</dbReference>
<feature type="compositionally biased region" description="Low complexity" evidence="6">
    <location>
        <begin position="53"/>
        <end position="62"/>
    </location>
</feature>
<feature type="domain" description="LIM zinc-binding" evidence="7">
    <location>
        <begin position="250"/>
        <end position="342"/>
    </location>
</feature>
<protein>
    <recommendedName>
        <fullName evidence="7">LIM zinc-binding domain-containing protein</fullName>
    </recommendedName>
</protein>
<feature type="compositionally biased region" description="Gly residues" evidence="6">
    <location>
        <begin position="360"/>
        <end position="390"/>
    </location>
</feature>
<accession>A0ABR0A6V2</accession>
<evidence type="ECO:0000256" key="6">
    <source>
        <dbReference type="SAM" id="MobiDB-lite"/>
    </source>
</evidence>
<feature type="region of interest" description="Disordered" evidence="6">
    <location>
        <begin position="1"/>
        <end position="84"/>
    </location>
</feature>
<dbReference type="PROSITE" id="PS50023">
    <property type="entry name" value="LIM_DOMAIN_2"/>
    <property type="match status" value="2"/>
</dbReference>
<dbReference type="Pfam" id="PF00412">
    <property type="entry name" value="LIM"/>
    <property type="match status" value="2"/>
</dbReference>
<keyword evidence="3 5" id="KW-0862">Zinc</keyword>
<feature type="region of interest" description="Disordered" evidence="6">
    <location>
        <begin position="343"/>
        <end position="418"/>
    </location>
</feature>